<sequence>MSDVTDAITQIEERISIARDGLRQLRELAAAGQDETLIARRVAEHEDEIARLTSLLLELESGATSFHA</sequence>
<keyword evidence="3" id="KW-1185">Reference proteome</keyword>
<protein>
    <submittedName>
        <fullName evidence="2">Uncharacterized protein</fullName>
    </submittedName>
</protein>
<evidence type="ECO:0000256" key="1">
    <source>
        <dbReference type="SAM" id="Coils"/>
    </source>
</evidence>
<dbReference type="EMBL" id="JARFYM010000015">
    <property type="protein sequence ID" value="MDL2401012.1"/>
    <property type="molecule type" value="Genomic_DNA"/>
</dbReference>
<gene>
    <name evidence="2" type="ORF">PY649_19070</name>
</gene>
<keyword evidence="1" id="KW-0175">Coiled coil</keyword>
<dbReference type="Proteomes" id="UP001172645">
    <property type="component" value="Unassembled WGS sequence"/>
</dbReference>
<feature type="coiled-coil region" evidence="1">
    <location>
        <begin position="8"/>
        <end position="62"/>
    </location>
</feature>
<reference evidence="2" key="1">
    <citation type="submission" date="2023-06" db="EMBL/GenBank/DDBJ databases">
        <title>Phylogenetic Diversity of Rhizobium strains.</title>
        <authorList>
            <person name="Moura F.T."/>
            <person name="Helene L.C.F."/>
            <person name="Hungria M."/>
        </authorList>
    </citation>
    <scope>NUCLEOTIDE SEQUENCE</scope>
    <source>
        <strain evidence="2">CCGE526</strain>
    </source>
</reference>
<dbReference type="RefSeq" id="WP_285870181.1">
    <property type="nucleotide sequence ID" value="NZ_JARFYM010000015.1"/>
</dbReference>
<name>A0ABT7JYK1_9HYPH</name>
<organism evidence="2 3">
    <name type="scientific">Rhizobium mayense</name>
    <dbReference type="NCBI Taxonomy" id="1312184"/>
    <lineage>
        <taxon>Bacteria</taxon>
        <taxon>Pseudomonadati</taxon>
        <taxon>Pseudomonadota</taxon>
        <taxon>Alphaproteobacteria</taxon>
        <taxon>Hyphomicrobiales</taxon>
        <taxon>Rhizobiaceae</taxon>
        <taxon>Rhizobium/Agrobacterium group</taxon>
        <taxon>Rhizobium</taxon>
    </lineage>
</organism>
<comment type="caution">
    <text evidence="2">The sequence shown here is derived from an EMBL/GenBank/DDBJ whole genome shotgun (WGS) entry which is preliminary data.</text>
</comment>
<evidence type="ECO:0000313" key="2">
    <source>
        <dbReference type="EMBL" id="MDL2401012.1"/>
    </source>
</evidence>
<evidence type="ECO:0000313" key="3">
    <source>
        <dbReference type="Proteomes" id="UP001172645"/>
    </source>
</evidence>
<proteinExistence type="predicted"/>
<accession>A0ABT7JYK1</accession>